<dbReference type="InterPro" id="IPR036263">
    <property type="entry name" value="Chorismate_II_sf"/>
</dbReference>
<dbReference type="EMBL" id="LDRK01000031">
    <property type="protein sequence ID" value="KTR86037.1"/>
    <property type="molecule type" value="Genomic_DNA"/>
</dbReference>
<dbReference type="Proteomes" id="UP000070810">
    <property type="component" value="Unassembled WGS sequence"/>
</dbReference>
<keyword evidence="1 3" id="KW-0413">Isomerase</keyword>
<dbReference type="OrthoDB" id="3267837at2"/>
<evidence type="ECO:0000313" key="4">
    <source>
        <dbReference type="EMBL" id="SDQ13538.1"/>
    </source>
</evidence>
<dbReference type="eggNOG" id="COG1605">
    <property type="taxonomic scope" value="Bacteria"/>
</dbReference>
<dbReference type="SMART" id="SM00830">
    <property type="entry name" value="CM_2"/>
    <property type="match status" value="1"/>
</dbReference>
<organism evidence="3 5">
    <name type="scientific">Leucobacter chromiiresistens</name>
    <dbReference type="NCBI Taxonomy" id="1079994"/>
    <lineage>
        <taxon>Bacteria</taxon>
        <taxon>Bacillati</taxon>
        <taxon>Actinomycetota</taxon>
        <taxon>Actinomycetes</taxon>
        <taxon>Micrococcales</taxon>
        <taxon>Microbacteriaceae</taxon>
        <taxon>Leucobacter</taxon>
    </lineage>
</organism>
<reference evidence="4 6" key="2">
    <citation type="submission" date="2016-10" db="EMBL/GenBank/DDBJ databases">
        <authorList>
            <person name="de Groot N.N."/>
        </authorList>
    </citation>
    <scope>NUCLEOTIDE SEQUENCE [LARGE SCALE GENOMIC DNA]</scope>
    <source>
        <strain evidence="4 6">DSM 22788</strain>
    </source>
</reference>
<proteinExistence type="predicted"/>
<dbReference type="GO" id="GO:0009697">
    <property type="term" value="P:salicylic acid biosynthetic process"/>
    <property type="evidence" value="ECO:0007669"/>
    <property type="project" value="TreeGrafter"/>
</dbReference>
<dbReference type="InterPro" id="IPR051331">
    <property type="entry name" value="Chorismate_mutase-related"/>
</dbReference>
<accession>A0A147ENK0</accession>
<dbReference type="AlphaFoldDB" id="A0A147ENK0"/>
<protein>
    <submittedName>
        <fullName evidence="3">Chorismate mutase</fullName>
        <ecNumber evidence="3">5.4.99.5</ecNumber>
    </submittedName>
</protein>
<dbReference type="InterPro" id="IPR010951">
    <property type="entry name" value="CM_bact"/>
</dbReference>
<dbReference type="InterPro" id="IPR002701">
    <property type="entry name" value="CM_II_prokaryot"/>
</dbReference>
<evidence type="ECO:0000313" key="5">
    <source>
        <dbReference type="Proteomes" id="UP000070810"/>
    </source>
</evidence>
<feature type="domain" description="Chorismate mutase" evidence="2">
    <location>
        <begin position="4"/>
        <end position="95"/>
    </location>
</feature>
<evidence type="ECO:0000313" key="6">
    <source>
        <dbReference type="Proteomes" id="UP000182690"/>
    </source>
</evidence>
<dbReference type="EMBL" id="FNKB01000001">
    <property type="protein sequence ID" value="SDQ13538.1"/>
    <property type="molecule type" value="Genomic_DNA"/>
</dbReference>
<gene>
    <name evidence="3" type="ORF">NS354_06735</name>
    <name evidence="4" type="ORF">SAMN04488565_0797</name>
</gene>
<dbReference type="EC" id="5.4.99.5" evidence="3"/>
<dbReference type="Pfam" id="PF01817">
    <property type="entry name" value="CM_2"/>
    <property type="match status" value="1"/>
</dbReference>
<dbReference type="GO" id="GO:0046417">
    <property type="term" value="P:chorismate metabolic process"/>
    <property type="evidence" value="ECO:0007669"/>
    <property type="project" value="InterPro"/>
</dbReference>
<dbReference type="PROSITE" id="PS51168">
    <property type="entry name" value="CHORISMATE_MUT_2"/>
    <property type="match status" value="1"/>
</dbReference>
<dbReference type="PANTHER" id="PTHR38041:SF1">
    <property type="entry name" value="CHORISMATE MUTASE"/>
    <property type="match status" value="1"/>
</dbReference>
<name>A0A147ENK0_9MICO</name>
<keyword evidence="5" id="KW-1185">Reference proteome</keyword>
<dbReference type="PANTHER" id="PTHR38041">
    <property type="entry name" value="CHORISMATE MUTASE"/>
    <property type="match status" value="1"/>
</dbReference>
<dbReference type="NCBIfam" id="TIGR01795">
    <property type="entry name" value="CM_mono_cladeE"/>
    <property type="match status" value="1"/>
</dbReference>
<dbReference type="InterPro" id="IPR036979">
    <property type="entry name" value="CM_dom_sf"/>
</dbReference>
<sequence length="100" mass="11567">MSEPTPLERLDRLRSSIDNIDAALVHMLAERFRCTQEVGRLKAEHEMPAADPAREARQIDRLRTLAEEAHLDPEFAEKWFNFVVAEVIQHHTQIADEHKA</sequence>
<dbReference type="RefSeq" id="WP_010155418.1">
    <property type="nucleotide sequence ID" value="NZ_FNKB01000001.1"/>
</dbReference>
<evidence type="ECO:0000259" key="2">
    <source>
        <dbReference type="PROSITE" id="PS51168"/>
    </source>
</evidence>
<dbReference type="STRING" id="1079994.SAMN04488565_0797"/>
<dbReference type="Gene3D" id="1.20.59.10">
    <property type="entry name" value="Chorismate mutase"/>
    <property type="match status" value="1"/>
</dbReference>
<dbReference type="SUPFAM" id="SSF48600">
    <property type="entry name" value="Chorismate mutase II"/>
    <property type="match status" value="1"/>
</dbReference>
<dbReference type="NCBIfam" id="NF006691">
    <property type="entry name" value="PRK09239.1"/>
    <property type="match status" value="1"/>
</dbReference>
<reference evidence="3 5" key="1">
    <citation type="journal article" date="2016" name="Front. Microbiol.">
        <title>Genomic Resource of Rice Seed Associated Bacteria.</title>
        <authorList>
            <person name="Midha S."/>
            <person name="Bansal K."/>
            <person name="Sharma S."/>
            <person name="Kumar N."/>
            <person name="Patil P.P."/>
            <person name="Chaudhry V."/>
            <person name="Patil P.B."/>
        </authorList>
    </citation>
    <scope>NUCLEOTIDE SEQUENCE [LARGE SCALE GENOMIC DNA]</scope>
    <source>
        <strain evidence="3 5">NS354</strain>
    </source>
</reference>
<dbReference type="PATRIC" id="fig|1079994.3.peg.1464"/>
<dbReference type="GO" id="GO:0004106">
    <property type="term" value="F:chorismate mutase activity"/>
    <property type="evidence" value="ECO:0007669"/>
    <property type="project" value="UniProtKB-EC"/>
</dbReference>
<dbReference type="Proteomes" id="UP000182690">
    <property type="component" value="Unassembled WGS sequence"/>
</dbReference>
<evidence type="ECO:0000256" key="1">
    <source>
        <dbReference type="ARBA" id="ARBA00023235"/>
    </source>
</evidence>
<evidence type="ECO:0000313" key="3">
    <source>
        <dbReference type="EMBL" id="KTR86037.1"/>
    </source>
</evidence>